<accession>A0A9E8MN72</accession>
<organism evidence="5 6">
    <name type="scientific">Microcella daejeonensis</name>
    <dbReference type="NCBI Taxonomy" id="2994971"/>
    <lineage>
        <taxon>Bacteria</taxon>
        <taxon>Bacillati</taxon>
        <taxon>Actinomycetota</taxon>
        <taxon>Actinomycetes</taxon>
        <taxon>Micrococcales</taxon>
        <taxon>Microbacteriaceae</taxon>
        <taxon>Microcella</taxon>
    </lineage>
</organism>
<dbReference type="Pfam" id="PF00392">
    <property type="entry name" value="GntR"/>
    <property type="match status" value="1"/>
</dbReference>
<evidence type="ECO:0000313" key="5">
    <source>
        <dbReference type="EMBL" id="WAB82768.1"/>
    </source>
</evidence>
<dbReference type="KEGG" id="mdb:OVN18_10665"/>
<dbReference type="PROSITE" id="PS50949">
    <property type="entry name" value="HTH_GNTR"/>
    <property type="match status" value="1"/>
</dbReference>
<evidence type="ECO:0000256" key="3">
    <source>
        <dbReference type="ARBA" id="ARBA00023163"/>
    </source>
</evidence>
<keyword evidence="1" id="KW-0805">Transcription regulation</keyword>
<dbReference type="InterPro" id="IPR000524">
    <property type="entry name" value="Tscrpt_reg_HTH_GntR"/>
</dbReference>
<proteinExistence type="predicted"/>
<keyword evidence="3" id="KW-0804">Transcription</keyword>
<evidence type="ECO:0000313" key="6">
    <source>
        <dbReference type="Proteomes" id="UP001164706"/>
    </source>
</evidence>
<dbReference type="InterPro" id="IPR011663">
    <property type="entry name" value="UTRA"/>
</dbReference>
<keyword evidence="2" id="KW-0238">DNA-binding</keyword>
<dbReference type="Pfam" id="PF07702">
    <property type="entry name" value="UTRA"/>
    <property type="match status" value="1"/>
</dbReference>
<dbReference type="PANTHER" id="PTHR44846">
    <property type="entry name" value="MANNOSYL-D-GLYCERATE TRANSPORT/METABOLISM SYSTEM REPRESSOR MNGR-RELATED"/>
    <property type="match status" value="1"/>
</dbReference>
<gene>
    <name evidence="5" type="ORF">OVN18_10665</name>
</gene>
<dbReference type="InterPro" id="IPR036390">
    <property type="entry name" value="WH_DNA-bd_sf"/>
</dbReference>
<name>A0A9E8MN72_9MICO</name>
<dbReference type="PRINTS" id="PR00035">
    <property type="entry name" value="HTHGNTR"/>
</dbReference>
<dbReference type="Gene3D" id="3.40.1410.10">
    <property type="entry name" value="Chorismate lyase-like"/>
    <property type="match status" value="1"/>
</dbReference>
<evidence type="ECO:0000256" key="2">
    <source>
        <dbReference type="ARBA" id="ARBA00023125"/>
    </source>
</evidence>
<evidence type="ECO:0000256" key="1">
    <source>
        <dbReference type="ARBA" id="ARBA00023015"/>
    </source>
</evidence>
<protein>
    <submittedName>
        <fullName evidence="5">GntR family transcriptional regulator</fullName>
    </submittedName>
</protein>
<dbReference type="Gene3D" id="1.10.10.10">
    <property type="entry name" value="Winged helix-like DNA-binding domain superfamily/Winged helix DNA-binding domain"/>
    <property type="match status" value="1"/>
</dbReference>
<dbReference type="EMBL" id="CP113089">
    <property type="protein sequence ID" value="WAB82768.1"/>
    <property type="molecule type" value="Genomic_DNA"/>
</dbReference>
<dbReference type="SUPFAM" id="SSF64288">
    <property type="entry name" value="Chorismate lyase-like"/>
    <property type="match status" value="1"/>
</dbReference>
<dbReference type="SMART" id="SM00345">
    <property type="entry name" value="HTH_GNTR"/>
    <property type="match status" value="1"/>
</dbReference>
<dbReference type="RefSeq" id="WP_267783010.1">
    <property type="nucleotide sequence ID" value="NZ_CP113089.1"/>
</dbReference>
<dbReference type="Proteomes" id="UP001164706">
    <property type="component" value="Chromosome"/>
</dbReference>
<dbReference type="SUPFAM" id="SSF46785">
    <property type="entry name" value="Winged helix' DNA-binding domain"/>
    <property type="match status" value="1"/>
</dbReference>
<keyword evidence="6" id="KW-1185">Reference proteome</keyword>
<sequence>MDAPDHGALDPNSREPLHAQVAAVLRELINDRDILPGEALPTEAELQQRFSISRSVARQAMTTLVSEGLVLRGRGRGSVVAPERQHHRIVDSAAGLYSQIGSTGARLRTEILHLGEERAPRAVPALGGGDAVRLERLRSIDGTPSAVIRTWLPLRFGNGLTVDDLTDASLHALLAERHGIIVDGGSRQVRAVAADAQLAGLLGVRPGAPLLLLEGLTRTADGDVLEHFATWHRGDLIAFDVEVAANTRLDAPEARQLAEAMRKAAAGLLDAADRWDRGDR</sequence>
<dbReference type="InterPro" id="IPR050679">
    <property type="entry name" value="Bact_HTH_transcr_reg"/>
</dbReference>
<dbReference type="AlphaFoldDB" id="A0A9E8MN72"/>
<dbReference type="CDD" id="cd07377">
    <property type="entry name" value="WHTH_GntR"/>
    <property type="match status" value="1"/>
</dbReference>
<dbReference type="SMART" id="SM00866">
    <property type="entry name" value="UTRA"/>
    <property type="match status" value="1"/>
</dbReference>
<reference evidence="5" key="1">
    <citation type="submission" date="2022-11" db="EMBL/GenBank/DDBJ databases">
        <title>Description of Microcella daejonensis nov. sp, isolated from riverside soil.</title>
        <authorList>
            <person name="Molina K.M."/>
            <person name="Kim S.B."/>
        </authorList>
    </citation>
    <scope>NUCLEOTIDE SEQUENCE</scope>
    <source>
        <strain evidence="5">MMS21-STM12</strain>
    </source>
</reference>
<dbReference type="PANTHER" id="PTHR44846:SF1">
    <property type="entry name" value="MANNOSYL-D-GLYCERATE TRANSPORT_METABOLISM SYSTEM REPRESSOR MNGR-RELATED"/>
    <property type="match status" value="1"/>
</dbReference>
<dbReference type="InterPro" id="IPR036388">
    <property type="entry name" value="WH-like_DNA-bd_sf"/>
</dbReference>
<dbReference type="InterPro" id="IPR028978">
    <property type="entry name" value="Chorismate_lyase_/UTRA_dom_sf"/>
</dbReference>
<dbReference type="GO" id="GO:0045892">
    <property type="term" value="P:negative regulation of DNA-templated transcription"/>
    <property type="evidence" value="ECO:0007669"/>
    <property type="project" value="TreeGrafter"/>
</dbReference>
<dbReference type="GO" id="GO:0003677">
    <property type="term" value="F:DNA binding"/>
    <property type="evidence" value="ECO:0007669"/>
    <property type="project" value="UniProtKB-KW"/>
</dbReference>
<evidence type="ECO:0000259" key="4">
    <source>
        <dbReference type="PROSITE" id="PS50949"/>
    </source>
</evidence>
<feature type="domain" description="HTH gntR-type" evidence="4">
    <location>
        <begin position="15"/>
        <end position="83"/>
    </location>
</feature>
<dbReference type="GO" id="GO:0003700">
    <property type="term" value="F:DNA-binding transcription factor activity"/>
    <property type="evidence" value="ECO:0007669"/>
    <property type="project" value="InterPro"/>
</dbReference>